<accession>A0A1C7DA47</accession>
<reference evidence="1 2" key="1">
    <citation type="submission" date="2016-07" db="EMBL/GenBank/DDBJ databases">
        <title>Complete genome sequence of Altererythrobacter namhicola JCM 16345T, containing esterase-encoding genes.</title>
        <authorList>
            <person name="Cheng H."/>
            <person name="Wu Y.-H."/>
            <person name="Jian S.-L."/>
            <person name="Huo Y.-Y."/>
            <person name="Wang C.-S."/>
            <person name="Xu X.-W."/>
        </authorList>
    </citation>
    <scope>NUCLEOTIDE SEQUENCE [LARGE SCALE GENOMIC DNA]</scope>
    <source>
        <strain evidence="1 2">JCM 16345</strain>
    </source>
</reference>
<gene>
    <name evidence="1" type="ORF">A6F65_02020</name>
</gene>
<sequence length="459" mass="50476">MSDITIAWNRFGLGARAGERPPPDLRGWLLDQLDRFDPRPAPIAALPGTAESVAGLTEFLSNRRRARQMGDEDPADKPNDVQRQDLRGMLLGSVTARGLVAVRTDAPFPERLVHFWANHFTVSIAKRQTTALVGPHEFEAIRPNIMGNFRHLLRAAVLHPAMLAYLDQSNSTGPSSQLAQRAGRRNRELGLNENLAREIMELHTLGVNGGYSQEDVTEFARAMTGWTMQGLPRARRAEPIGDGLAWSEFQHEPGTRTVLGRSYAQAGPEQSLAMLDAFAAHPSTARHVATKLARHFAADDPPPEMVARLERAFLDSDGDLPTIYRAMVDSPEAWDGSRPKFRTPWDWTIASFRALGLDDFEPRLLHGTLRELGQPCWAATSPKGYDDIAASWAAPDALIRRVEAAETLAKQAGDIDALALAQALFPRALNDSTATAIRGADNRQQAAALLLASPEMMRR</sequence>
<organism evidence="1 2">
    <name type="scientific">Paraurantiacibacter namhicola</name>
    <dbReference type="NCBI Taxonomy" id="645517"/>
    <lineage>
        <taxon>Bacteria</taxon>
        <taxon>Pseudomonadati</taxon>
        <taxon>Pseudomonadota</taxon>
        <taxon>Alphaproteobacteria</taxon>
        <taxon>Sphingomonadales</taxon>
        <taxon>Erythrobacteraceae</taxon>
        <taxon>Paraurantiacibacter</taxon>
    </lineage>
</organism>
<evidence type="ECO:0000313" key="2">
    <source>
        <dbReference type="Proteomes" id="UP000092698"/>
    </source>
</evidence>
<dbReference type="AlphaFoldDB" id="A0A1C7DA47"/>
<evidence type="ECO:0000313" key="1">
    <source>
        <dbReference type="EMBL" id="ANU08307.1"/>
    </source>
</evidence>
<evidence type="ECO:0008006" key="3">
    <source>
        <dbReference type="Google" id="ProtNLM"/>
    </source>
</evidence>
<proteinExistence type="predicted"/>
<protein>
    <recommendedName>
        <fullName evidence="3">DUF1800 domain-containing protein</fullName>
    </recommendedName>
</protein>
<dbReference type="EMBL" id="CP016545">
    <property type="protein sequence ID" value="ANU08307.1"/>
    <property type="molecule type" value="Genomic_DNA"/>
</dbReference>
<dbReference type="RefSeq" id="WP_067790473.1">
    <property type="nucleotide sequence ID" value="NZ_CP016545.1"/>
</dbReference>
<dbReference type="KEGG" id="anh:A6F65_02020"/>
<dbReference type="PATRIC" id="fig|645517.4.peg.2003"/>
<dbReference type="Proteomes" id="UP000092698">
    <property type="component" value="Chromosome"/>
</dbReference>
<dbReference type="OrthoDB" id="9772295at2"/>
<name>A0A1C7DA47_9SPHN</name>
<keyword evidence="2" id="KW-1185">Reference proteome</keyword>
<dbReference type="STRING" id="645517.A6F65_02020"/>
<dbReference type="InterPro" id="IPR014917">
    <property type="entry name" value="DUF1800"/>
</dbReference>
<dbReference type="Pfam" id="PF08811">
    <property type="entry name" value="DUF1800"/>
    <property type="match status" value="1"/>
</dbReference>